<dbReference type="SUPFAM" id="SSF56645">
    <property type="entry name" value="Acyl-CoA dehydrogenase NM domain-like"/>
    <property type="match status" value="1"/>
</dbReference>
<dbReference type="OrthoDB" id="9765339at2"/>
<comment type="similarity">
    <text evidence="2 7">Belongs to the acyl-CoA dehydrogenase family.</text>
</comment>
<name>A0A1M6L6Y2_9BACT</name>
<feature type="domain" description="Acyl-CoA dehydrogenase/oxidase C-terminal" evidence="8">
    <location>
        <begin position="285"/>
        <end position="451"/>
    </location>
</feature>
<dbReference type="Proteomes" id="UP000183994">
    <property type="component" value="Unassembled WGS sequence"/>
</dbReference>
<dbReference type="InterPro" id="IPR009100">
    <property type="entry name" value="AcylCoA_DH/oxidase_NM_dom_sf"/>
</dbReference>
<evidence type="ECO:0000256" key="2">
    <source>
        <dbReference type="ARBA" id="ARBA00009347"/>
    </source>
</evidence>
<dbReference type="SUPFAM" id="SSF47203">
    <property type="entry name" value="Acyl-CoA dehydrogenase C-terminal domain-like"/>
    <property type="match status" value="1"/>
</dbReference>
<dbReference type="STRING" id="1121393.SAMN02745216_02049"/>
<keyword evidence="4 7" id="KW-0285">Flavoprotein</keyword>
<dbReference type="InterPro" id="IPR006091">
    <property type="entry name" value="Acyl-CoA_Oxase/DH_mid-dom"/>
</dbReference>
<dbReference type="Gene3D" id="1.10.540.10">
    <property type="entry name" value="Acyl-CoA dehydrogenase/oxidase, N-terminal domain"/>
    <property type="match status" value="1"/>
</dbReference>
<organism evidence="11 12">
    <name type="scientific">Desulfatibacillum alkenivorans DSM 16219</name>
    <dbReference type="NCBI Taxonomy" id="1121393"/>
    <lineage>
        <taxon>Bacteria</taxon>
        <taxon>Pseudomonadati</taxon>
        <taxon>Thermodesulfobacteriota</taxon>
        <taxon>Desulfobacteria</taxon>
        <taxon>Desulfobacterales</taxon>
        <taxon>Desulfatibacillaceae</taxon>
        <taxon>Desulfatibacillum</taxon>
    </lineage>
</organism>
<evidence type="ECO:0000256" key="4">
    <source>
        <dbReference type="ARBA" id="ARBA00022630"/>
    </source>
</evidence>
<feature type="domain" description="Acetyl-CoA dehydrogenase-like C-terminal" evidence="10">
    <location>
        <begin position="467"/>
        <end position="594"/>
    </location>
</feature>
<dbReference type="Pfam" id="PF02770">
    <property type="entry name" value="Acyl-CoA_dh_M"/>
    <property type="match status" value="1"/>
</dbReference>
<dbReference type="GO" id="GO:0016627">
    <property type="term" value="F:oxidoreductase activity, acting on the CH-CH group of donors"/>
    <property type="evidence" value="ECO:0007669"/>
    <property type="project" value="InterPro"/>
</dbReference>
<dbReference type="InterPro" id="IPR037069">
    <property type="entry name" value="AcylCoA_DH/ox_N_sf"/>
</dbReference>
<evidence type="ECO:0000259" key="9">
    <source>
        <dbReference type="Pfam" id="PF02770"/>
    </source>
</evidence>
<comment type="subunit">
    <text evidence="3">Homotetramer.</text>
</comment>
<evidence type="ECO:0000259" key="8">
    <source>
        <dbReference type="Pfam" id="PF00441"/>
    </source>
</evidence>
<evidence type="ECO:0000256" key="7">
    <source>
        <dbReference type="RuleBase" id="RU362125"/>
    </source>
</evidence>
<evidence type="ECO:0000313" key="11">
    <source>
        <dbReference type="EMBL" id="SHJ66927.1"/>
    </source>
</evidence>
<keyword evidence="12" id="KW-1185">Reference proteome</keyword>
<dbReference type="PANTHER" id="PTHR42803:SF1">
    <property type="entry name" value="BROAD-SPECIFICITY LINEAR ACYL-COA DEHYDROGENASE FADE5"/>
    <property type="match status" value="1"/>
</dbReference>
<evidence type="ECO:0000256" key="5">
    <source>
        <dbReference type="ARBA" id="ARBA00022827"/>
    </source>
</evidence>
<protein>
    <recommendedName>
        <fullName evidence="13">Acyl-CoA dehydrogenase</fullName>
    </recommendedName>
</protein>
<dbReference type="InterPro" id="IPR025878">
    <property type="entry name" value="Acyl-CoA_dh-like_C_dom"/>
</dbReference>
<dbReference type="AlphaFoldDB" id="A0A1M6L6Y2"/>
<dbReference type="Pfam" id="PF12806">
    <property type="entry name" value="Acyl-CoA_dh_C"/>
    <property type="match status" value="1"/>
</dbReference>
<dbReference type="InterPro" id="IPR009075">
    <property type="entry name" value="AcylCo_DH/oxidase_C"/>
</dbReference>
<dbReference type="InterPro" id="IPR052166">
    <property type="entry name" value="Diverse_Acyl-CoA_DH"/>
</dbReference>
<keyword evidence="6 7" id="KW-0560">Oxidoreductase</keyword>
<evidence type="ECO:0000256" key="6">
    <source>
        <dbReference type="ARBA" id="ARBA00023002"/>
    </source>
</evidence>
<proteinExistence type="inferred from homology"/>
<evidence type="ECO:0008006" key="13">
    <source>
        <dbReference type="Google" id="ProtNLM"/>
    </source>
</evidence>
<dbReference type="Pfam" id="PF00441">
    <property type="entry name" value="Acyl-CoA_dh_1"/>
    <property type="match status" value="1"/>
</dbReference>
<dbReference type="EMBL" id="FQZU01000010">
    <property type="protein sequence ID" value="SHJ66927.1"/>
    <property type="molecule type" value="Genomic_DNA"/>
</dbReference>
<evidence type="ECO:0000259" key="10">
    <source>
        <dbReference type="Pfam" id="PF12806"/>
    </source>
</evidence>
<dbReference type="GO" id="GO:0050660">
    <property type="term" value="F:flavin adenine dinucleotide binding"/>
    <property type="evidence" value="ECO:0007669"/>
    <property type="project" value="InterPro"/>
</dbReference>
<feature type="domain" description="Acyl-CoA oxidase/dehydrogenase middle" evidence="9">
    <location>
        <begin position="162"/>
        <end position="269"/>
    </location>
</feature>
<sequence>MAQVLADRRDIDFVLYEQLDMEQLTKTPVYKGMNRKLFDMMITEARNLAIKEILPTNADGDKIGVTFDNGEVLVPESFKKAFDLIREGDWTAMNEDPGLGGQGTPYLINFPTREYLWGGNYCLVNYATMGHGTGKMIEAFGSQEQKDLFLEKLYTAQWGGTMLLTEPEAGSDVGALTTTAVKNEDGTYSISGAKIFITNGEHQLTENIVHPVLARVEGAPEGTKGISIFIVPKYWVNEDGSMGDFNDVVCTGVEEKMGIHGSATCSLTLGGAGKCRGLLLGQECEGMKIMFHMMNDARLNVGFQAFTYASSAYLYACNYAKERIQGKDLTAGKNSPSVTIVNHPDIRRMLTWMKAHVDGMRSFIYYTASLFDWMKAEPDSGRAQNRQDLIDFFIPLVKGYSAQRSFDVCVNAMQIYGGYGYTKEYPIEQLLRDCKITSIYEGTDGIQAMDLLGRKLQMRGGALFKAFADEVNSCITAAKEVPELSAMADRLANALARLGETAQALSQNLATPLIKTSFASAFPFMEATGDVIMAWMLLWRSNIAVKAQEKAKSKDEVYYSGVIKTAEFFIYNVLPVALGKMDAMNQGNGAAIEIPEDCFGG</sequence>
<gene>
    <name evidence="11" type="ORF">SAMN02745216_02049</name>
</gene>
<dbReference type="Gene3D" id="1.20.140.10">
    <property type="entry name" value="Butyryl-CoA Dehydrogenase, subunit A, domain 3"/>
    <property type="match status" value="1"/>
</dbReference>
<reference evidence="12" key="1">
    <citation type="submission" date="2016-11" db="EMBL/GenBank/DDBJ databases">
        <authorList>
            <person name="Varghese N."/>
            <person name="Submissions S."/>
        </authorList>
    </citation>
    <scope>NUCLEOTIDE SEQUENCE [LARGE SCALE GENOMIC DNA]</scope>
    <source>
        <strain evidence="12">DSM 16219</strain>
    </source>
</reference>
<dbReference type="InterPro" id="IPR036250">
    <property type="entry name" value="AcylCo_DH-like_C"/>
</dbReference>
<comment type="cofactor">
    <cofactor evidence="1 7">
        <name>FAD</name>
        <dbReference type="ChEBI" id="CHEBI:57692"/>
    </cofactor>
</comment>
<keyword evidence="5 7" id="KW-0274">FAD</keyword>
<dbReference type="InterPro" id="IPR046373">
    <property type="entry name" value="Acyl-CoA_Oxase/DH_mid-dom_sf"/>
</dbReference>
<dbReference type="RefSeq" id="WP_073475472.1">
    <property type="nucleotide sequence ID" value="NZ_FQZU01000010.1"/>
</dbReference>
<evidence type="ECO:0000256" key="3">
    <source>
        <dbReference type="ARBA" id="ARBA00011881"/>
    </source>
</evidence>
<accession>A0A1M6L6Y2</accession>
<dbReference type="PANTHER" id="PTHR42803">
    <property type="entry name" value="ACYL-COA DEHYDROGENASE"/>
    <property type="match status" value="1"/>
</dbReference>
<dbReference type="Gene3D" id="2.40.110.10">
    <property type="entry name" value="Butyryl-CoA Dehydrogenase, subunit A, domain 2"/>
    <property type="match status" value="1"/>
</dbReference>
<evidence type="ECO:0000256" key="1">
    <source>
        <dbReference type="ARBA" id="ARBA00001974"/>
    </source>
</evidence>
<evidence type="ECO:0000313" key="12">
    <source>
        <dbReference type="Proteomes" id="UP000183994"/>
    </source>
</evidence>
<dbReference type="GO" id="GO:0005886">
    <property type="term" value="C:plasma membrane"/>
    <property type="evidence" value="ECO:0007669"/>
    <property type="project" value="TreeGrafter"/>
</dbReference>